<evidence type="ECO:0000256" key="6">
    <source>
        <dbReference type="ARBA" id="ARBA00022792"/>
    </source>
</evidence>
<dbReference type="GO" id="GO:0005743">
    <property type="term" value="C:mitochondrial inner membrane"/>
    <property type="evidence" value="ECO:0007669"/>
    <property type="project" value="UniProtKB-SubCell"/>
</dbReference>
<accession>A0ABD2MT92</accession>
<dbReference type="InterPro" id="IPR051508">
    <property type="entry name" value="Mito_Carrier_Antiporter"/>
</dbReference>
<evidence type="ECO:0000256" key="8">
    <source>
        <dbReference type="ARBA" id="ARBA00023128"/>
    </source>
</evidence>
<feature type="repeat" description="Solcar" evidence="10">
    <location>
        <begin position="96"/>
        <end position="182"/>
    </location>
</feature>
<reference evidence="12 13" key="1">
    <citation type="journal article" date="2021" name="BMC Biol.">
        <title>Horizontally acquired antibacterial genes associated with adaptive radiation of ladybird beetles.</title>
        <authorList>
            <person name="Li H.S."/>
            <person name="Tang X.F."/>
            <person name="Huang Y.H."/>
            <person name="Xu Z.Y."/>
            <person name="Chen M.L."/>
            <person name="Du X.Y."/>
            <person name="Qiu B.Y."/>
            <person name="Chen P.T."/>
            <person name="Zhang W."/>
            <person name="Slipinski A."/>
            <person name="Escalona H.E."/>
            <person name="Waterhouse R.M."/>
            <person name="Zwick A."/>
            <person name="Pang H."/>
        </authorList>
    </citation>
    <scope>NUCLEOTIDE SEQUENCE [LARGE SCALE GENOMIC DNA]</scope>
    <source>
        <strain evidence="12">SYSU2018</strain>
    </source>
</reference>
<dbReference type="EMBL" id="JABFTP020000021">
    <property type="protein sequence ID" value="KAL3269686.1"/>
    <property type="molecule type" value="Genomic_DNA"/>
</dbReference>
<dbReference type="InterPro" id="IPR018108">
    <property type="entry name" value="MCP_transmembrane"/>
</dbReference>
<comment type="subcellular location">
    <subcellularLocation>
        <location evidence="1">Mitochondrion inner membrane</location>
        <topology evidence="1">Multi-pass membrane protein</topology>
    </subcellularLocation>
</comment>
<keyword evidence="3 11" id="KW-0813">Transport</keyword>
<evidence type="ECO:0000256" key="7">
    <source>
        <dbReference type="ARBA" id="ARBA00022989"/>
    </source>
</evidence>
<feature type="repeat" description="Solcar" evidence="10">
    <location>
        <begin position="192"/>
        <end position="282"/>
    </location>
</feature>
<keyword evidence="13" id="KW-1185">Reference proteome</keyword>
<name>A0ABD2MT92_9CUCU</name>
<dbReference type="PANTHER" id="PTHR45928:SF1">
    <property type="entry name" value="RE38146P"/>
    <property type="match status" value="1"/>
</dbReference>
<evidence type="ECO:0000256" key="4">
    <source>
        <dbReference type="ARBA" id="ARBA00022692"/>
    </source>
</evidence>
<dbReference type="Gene3D" id="1.50.40.10">
    <property type="entry name" value="Mitochondrial carrier domain"/>
    <property type="match status" value="1"/>
</dbReference>
<dbReference type="InterPro" id="IPR023395">
    <property type="entry name" value="MCP_dom_sf"/>
</dbReference>
<keyword evidence="6" id="KW-0999">Mitochondrion inner membrane</keyword>
<keyword evidence="9 10" id="KW-0472">Membrane</keyword>
<dbReference type="PANTHER" id="PTHR45928">
    <property type="entry name" value="RE38146P"/>
    <property type="match status" value="1"/>
</dbReference>
<dbReference type="AlphaFoldDB" id="A0ABD2MT92"/>
<dbReference type="PROSITE" id="PS50920">
    <property type="entry name" value="SOLCAR"/>
    <property type="match status" value="3"/>
</dbReference>
<dbReference type="Pfam" id="PF00153">
    <property type="entry name" value="Mito_carr"/>
    <property type="match status" value="3"/>
</dbReference>
<evidence type="ECO:0000256" key="11">
    <source>
        <dbReference type="RuleBase" id="RU000488"/>
    </source>
</evidence>
<comment type="caution">
    <text evidence="12">The sequence shown here is derived from an EMBL/GenBank/DDBJ whole genome shotgun (WGS) entry which is preliminary data.</text>
</comment>
<protein>
    <submittedName>
        <fullName evidence="12">Uncharacterized protein</fullName>
    </submittedName>
</protein>
<gene>
    <name evidence="12" type="ORF">HHI36_008746</name>
</gene>
<organism evidence="12 13">
    <name type="scientific">Cryptolaemus montrouzieri</name>
    <dbReference type="NCBI Taxonomy" id="559131"/>
    <lineage>
        <taxon>Eukaryota</taxon>
        <taxon>Metazoa</taxon>
        <taxon>Ecdysozoa</taxon>
        <taxon>Arthropoda</taxon>
        <taxon>Hexapoda</taxon>
        <taxon>Insecta</taxon>
        <taxon>Pterygota</taxon>
        <taxon>Neoptera</taxon>
        <taxon>Endopterygota</taxon>
        <taxon>Coleoptera</taxon>
        <taxon>Polyphaga</taxon>
        <taxon>Cucujiformia</taxon>
        <taxon>Coccinelloidea</taxon>
        <taxon>Coccinellidae</taxon>
        <taxon>Scymninae</taxon>
        <taxon>Scymnini</taxon>
        <taxon>Cryptolaemus</taxon>
    </lineage>
</organism>
<keyword evidence="5" id="KW-0677">Repeat</keyword>
<sequence length="318" mass="35531">MEFVIGGLAAASAGVLTNPLEAMKHHMELNKKNPVNEKYRNFVHAGYVVSKNSGVKSLQAGLSPAVCAHLTSYGMKLGTYQFAQKWGFTTNSNGEVIVPFSVASSATGGLIGQYMSSPFYLIKTHMELDKQDRKSETTFSQVTARIYREQGIRGFFRGATASLPRAFIGTSQLTSFALAKESFNKLDSFREIPLLSSLLASAIAGIVLSIAMTPFDMVLTKLYKQAIKPKKNNLYDGFVDCMRKIYTKDGIKPFYKGFGPVSLKLGPHTVLCLVLWEQLKEFYDNCEQTYDKYNPKLNLYNEHFGQVIVHENSCDLYW</sequence>
<evidence type="ECO:0000256" key="5">
    <source>
        <dbReference type="ARBA" id="ARBA00022737"/>
    </source>
</evidence>
<dbReference type="Proteomes" id="UP001516400">
    <property type="component" value="Unassembled WGS sequence"/>
</dbReference>
<evidence type="ECO:0000313" key="13">
    <source>
        <dbReference type="Proteomes" id="UP001516400"/>
    </source>
</evidence>
<evidence type="ECO:0000256" key="1">
    <source>
        <dbReference type="ARBA" id="ARBA00004448"/>
    </source>
</evidence>
<evidence type="ECO:0000313" key="12">
    <source>
        <dbReference type="EMBL" id="KAL3269686.1"/>
    </source>
</evidence>
<evidence type="ECO:0000256" key="2">
    <source>
        <dbReference type="ARBA" id="ARBA00006375"/>
    </source>
</evidence>
<evidence type="ECO:0000256" key="9">
    <source>
        <dbReference type="ARBA" id="ARBA00023136"/>
    </source>
</evidence>
<keyword evidence="7" id="KW-1133">Transmembrane helix</keyword>
<comment type="similarity">
    <text evidence="2 11">Belongs to the mitochondrial carrier (TC 2.A.29) family.</text>
</comment>
<feature type="repeat" description="Solcar" evidence="10">
    <location>
        <begin position="1"/>
        <end position="86"/>
    </location>
</feature>
<proteinExistence type="inferred from homology"/>
<evidence type="ECO:0000256" key="10">
    <source>
        <dbReference type="PROSITE-ProRule" id="PRU00282"/>
    </source>
</evidence>
<keyword evidence="4 10" id="KW-0812">Transmembrane</keyword>
<dbReference type="SUPFAM" id="SSF103506">
    <property type="entry name" value="Mitochondrial carrier"/>
    <property type="match status" value="1"/>
</dbReference>
<evidence type="ECO:0000256" key="3">
    <source>
        <dbReference type="ARBA" id="ARBA00022448"/>
    </source>
</evidence>
<keyword evidence="8" id="KW-0496">Mitochondrion</keyword>